<dbReference type="PANTHER" id="PTHR30185:SF13">
    <property type="entry name" value="LICABCH OPERON REGULATOR-RELATED"/>
    <property type="match status" value="1"/>
</dbReference>
<evidence type="ECO:0000256" key="2">
    <source>
        <dbReference type="ARBA" id="ARBA00023015"/>
    </source>
</evidence>
<keyword evidence="9" id="KW-1185">Reference proteome</keyword>
<dbReference type="EMBL" id="WKPI01000001">
    <property type="protein sequence ID" value="MSC31564.1"/>
    <property type="molecule type" value="Genomic_DNA"/>
</dbReference>
<evidence type="ECO:0000256" key="1">
    <source>
        <dbReference type="ARBA" id="ARBA00022737"/>
    </source>
</evidence>
<keyword evidence="4" id="KW-0804">Transcription</keyword>
<dbReference type="InterPro" id="IPR007737">
    <property type="entry name" value="Mga_HTH"/>
</dbReference>
<feature type="domain" description="PRD" evidence="5">
    <location>
        <begin position="193"/>
        <end position="299"/>
    </location>
</feature>
<dbReference type="PANTHER" id="PTHR30185">
    <property type="entry name" value="CRYPTIC BETA-GLUCOSIDE BGL OPERON ANTITERMINATOR"/>
    <property type="match status" value="1"/>
</dbReference>
<name>A0A6N7S1Z2_9FIRM</name>
<dbReference type="Proteomes" id="UP000480929">
    <property type="component" value="Unassembled WGS sequence"/>
</dbReference>
<reference evidence="8 9" key="1">
    <citation type="journal article" date="2019" name="Nat. Med.">
        <title>A library of human gut bacterial isolates paired with longitudinal multiomics data enables mechanistic microbiome research.</title>
        <authorList>
            <person name="Poyet M."/>
            <person name="Groussin M."/>
            <person name="Gibbons S.M."/>
            <person name="Avila-Pacheco J."/>
            <person name="Jiang X."/>
            <person name="Kearney S.M."/>
            <person name="Perrotta A.R."/>
            <person name="Berdy B."/>
            <person name="Zhao S."/>
            <person name="Lieberman T.D."/>
            <person name="Swanson P.K."/>
            <person name="Smith M."/>
            <person name="Roesemann S."/>
            <person name="Alexander J.E."/>
            <person name="Rich S.A."/>
            <person name="Livny J."/>
            <person name="Vlamakis H."/>
            <person name="Clish C."/>
            <person name="Bullock K."/>
            <person name="Deik A."/>
            <person name="Scott J."/>
            <person name="Pierce K.A."/>
            <person name="Xavier R.J."/>
            <person name="Alm E.J."/>
        </authorList>
    </citation>
    <scope>NUCLEOTIDE SEQUENCE [LARGE SCALE GENOMIC DNA]</scope>
    <source>
        <strain evidence="6 8">BIOML-A4</strain>
        <strain evidence="7 9">BIOML-A5</strain>
    </source>
</reference>
<dbReference type="Gene3D" id="1.10.10.10">
    <property type="entry name" value="Winged helix-like DNA-binding domain superfamily/Winged helix DNA-binding domain"/>
    <property type="match status" value="1"/>
</dbReference>
<organism evidence="6 8">
    <name type="scientific">Holdemania massiliensis</name>
    <dbReference type="NCBI Taxonomy" id="1468449"/>
    <lineage>
        <taxon>Bacteria</taxon>
        <taxon>Bacillati</taxon>
        <taxon>Bacillota</taxon>
        <taxon>Erysipelotrichia</taxon>
        <taxon>Erysipelotrichales</taxon>
        <taxon>Erysipelotrichaceae</taxon>
        <taxon>Holdemania</taxon>
    </lineage>
</organism>
<sequence>MAVAKNRLLLMLYLLDNSDQPLKARQLAAMAGVSERTVKNDMAELRELAMASGVEILTRKGKGYQLQVLEPQLYEPVREQLQIRFSTMNYTKSETVTRTNDIVRRLIVAQNYLTFDAISDQLFLSRRTLQSQLRDVRQCLEAFGLTLRSRPKYGVKVIGDEFQRRLCMLELYEIHYYKAISFLNYDEYVQYFDVDDTERNDIRHIFLRVLRESGIALSDTYTNRIAWYLVLMRNRIQAGFTITMEEAKMAYLRTFEEAQIAADIVAALQASYTGFDLPEAEVLALETILLCWNDPLDSPQLSQRYPRCFELAKELAGKIAEGLKTSWDVDFAALPDYDRLMIPGLIPLLFCDSLNFRYPILGSHVDNNGIRYSPVSEALAVSAAQILEKQLDVPIPDMEINMLAVRFFALIDGVPYPYKKRRVLICSRNGRVASEIIRNRLFRRFRDRWFETVDIYEFYEVRGLNQEDYDCLLLNFPSYSYRYTIPYLVINQIPDSGELNQFFNQVVMDGYQLQPILDQFGWDTASFYPEFLYDGKEAFIHLISYKNGRDYYAVQKMEEELTRVRDFRVVHQTVIIIQSRQYTRCNSFEIYRLAKPGAWEKKEIRYLIYVTTDFASGLQSLRFLEQVAHQLAVNQQEIDNLLKTQDLSLLISTVKLCLQAGGDVIDL</sequence>
<dbReference type="EMBL" id="WKPJ01000001">
    <property type="protein sequence ID" value="MSA87769.1"/>
    <property type="molecule type" value="Genomic_DNA"/>
</dbReference>
<dbReference type="InterPro" id="IPR036390">
    <property type="entry name" value="WH_DNA-bd_sf"/>
</dbReference>
<dbReference type="SUPFAM" id="SSF46785">
    <property type="entry name" value="Winged helix' DNA-binding domain"/>
    <property type="match status" value="1"/>
</dbReference>
<evidence type="ECO:0000313" key="9">
    <source>
        <dbReference type="Proteomes" id="UP000480929"/>
    </source>
</evidence>
<dbReference type="PROSITE" id="PS51372">
    <property type="entry name" value="PRD_2"/>
    <property type="match status" value="1"/>
</dbReference>
<dbReference type="Pfam" id="PF08279">
    <property type="entry name" value="HTH_11"/>
    <property type="match status" value="1"/>
</dbReference>
<evidence type="ECO:0000259" key="5">
    <source>
        <dbReference type="PROSITE" id="PS51372"/>
    </source>
</evidence>
<evidence type="ECO:0000313" key="7">
    <source>
        <dbReference type="EMBL" id="MSC31564.1"/>
    </source>
</evidence>
<keyword evidence="3" id="KW-0010">Activator</keyword>
<dbReference type="InterPro" id="IPR011608">
    <property type="entry name" value="PRD"/>
</dbReference>
<comment type="caution">
    <text evidence="6">The sequence shown here is derived from an EMBL/GenBank/DDBJ whole genome shotgun (WGS) entry which is preliminary data.</text>
</comment>
<evidence type="ECO:0000313" key="6">
    <source>
        <dbReference type="EMBL" id="MSA87769.1"/>
    </source>
</evidence>
<dbReference type="InterPro" id="IPR036388">
    <property type="entry name" value="WH-like_DNA-bd_sf"/>
</dbReference>
<gene>
    <name evidence="7" type="ORF">GKD88_00280</name>
    <name evidence="6" type="ORF">GKE08_00275</name>
</gene>
<dbReference type="InterPro" id="IPR050661">
    <property type="entry name" value="BglG_antiterminators"/>
</dbReference>
<dbReference type="InterPro" id="IPR013196">
    <property type="entry name" value="HTH_11"/>
</dbReference>
<evidence type="ECO:0000256" key="4">
    <source>
        <dbReference type="ARBA" id="ARBA00023163"/>
    </source>
</evidence>
<dbReference type="Proteomes" id="UP000433575">
    <property type="component" value="Unassembled WGS sequence"/>
</dbReference>
<dbReference type="InterPro" id="IPR036634">
    <property type="entry name" value="PRD_sf"/>
</dbReference>
<keyword evidence="2" id="KW-0805">Transcription regulation</keyword>
<evidence type="ECO:0000313" key="8">
    <source>
        <dbReference type="Proteomes" id="UP000433575"/>
    </source>
</evidence>
<dbReference type="OrthoDB" id="1644338at2"/>
<dbReference type="GO" id="GO:0006355">
    <property type="term" value="P:regulation of DNA-templated transcription"/>
    <property type="evidence" value="ECO:0007669"/>
    <property type="project" value="InterPro"/>
</dbReference>
<keyword evidence="1" id="KW-0677">Repeat</keyword>
<dbReference type="Pfam" id="PF05043">
    <property type="entry name" value="Mga"/>
    <property type="match status" value="1"/>
</dbReference>
<dbReference type="AlphaFoldDB" id="A0A6N7S1Z2"/>
<accession>A0A6N7S1Z2</accession>
<protein>
    <submittedName>
        <fullName evidence="6">HTH domain-containing protein</fullName>
    </submittedName>
</protein>
<evidence type="ECO:0000256" key="3">
    <source>
        <dbReference type="ARBA" id="ARBA00023159"/>
    </source>
</evidence>
<proteinExistence type="predicted"/>
<dbReference type="SUPFAM" id="SSF63520">
    <property type="entry name" value="PTS-regulatory domain, PRD"/>
    <property type="match status" value="1"/>
</dbReference>
<dbReference type="RefSeq" id="WP_154237480.1">
    <property type="nucleotide sequence ID" value="NZ_WKPI01000001.1"/>
</dbReference>